<dbReference type="HOGENOM" id="CLU_083878_0_0_4"/>
<dbReference type="AlphaFoldDB" id="Q397K8"/>
<dbReference type="KEGG" id="bur:Bcep18194_B1239"/>
<proteinExistence type="predicted"/>
<dbReference type="SUPFAM" id="SSF52540">
    <property type="entry name" value="P-loop containing nucleoside triphosphate hydrolases"/>
    <property type="match status" value="1"/>
</dbReference>
<dbReference type="EMBL" id="CP000152">
    <property type="protein sequence ID" value="ABB11353.1"/>
    <property type="molecule type" value="Genomic_DNA"/>
</dbReference>
<organism evidence="1 2">
    <name type="scientific">Burkholderia lata (strain ATCC 17760 / DSM 23089 / LMG 22485 / NCIMB 9086 / R18194 / 383)</name>
    <dbReference type="NCBI Taxonomy" id="482957"/>
    <lineage>
        <taxon>Bacteria</taxon>
        <taxon>Pseudomonadati</taxon>
        <taxon>Pseudomonadota</taxon>
        <taxon>Betaproteobacteria</taxon>
        <taxon>Burkholderiales</taxon>
        <taxon>Burkholderiaceae</taxon>
        <taxon>Burkholderia</taxon>
        <taxon>Burkholderia cepacia complex</taxon>
    </lineage>
</organism>
<reference evidence="1" key="1">
    <citation type="submission" date="2005-10" db="EMBL/GenBank/DDBJ databases">
        <title>Complete sequence of chromosome 2 of Burkholderia sp. 383.</title>
        <authorList>
            <consortium name="US DOE Joint Genome Institute"/>
            <person name="Copeland A."/>
            <person name="Lucas S."/>
            <person name="Lapidus A."/>
            <person name="Barry K."/>
            <person name="Detter J.C."/>
            <person name="Glavina T."/>
            <person name="Hammon N."/>
            <person name="Israni S."/>
            <person name="Pitluck S."/>
            <person name="Chain P."/>
            <person name="Malfatti S."/>
            <person name="Shin M."/>
            <person name="Vergez L."/>
            <person name="Schmutz J."/>
            <person name="Larimer F."/>
            <person name="Land M."/>
            <person name="Kyrpides N."/>
            <person name="Lykidis A."/>
            <person name="Richardson P."/>
        </authorList>
    </citation>
    <scope>NUCLEOTIDE SEQUENCE [LARGE SCALE GENOMIC DNA]</scope>
    <source>
        <strain evidence="1">383</strain>
    </source>
</reference>
<protein>
    <recommendedName>
        <fullName evidence="3">Thymidylate kinase</fullName>
    </recommendedName>
</protein>
<dbReference type="Proteomes" id="UP000002705">
    <property type="component" value="Chromosome 2"/>
</dbReference>
<gene>
    <name evidence="1" type="ordered locus">Bcep18194_B1239</name>
</gene>
<evidence type="ECO:0000313" key="1">
    <source>
        <dbReference type="EMBL" id="ABB11353.1"/>
    </source>
</evidence>
<name>Q397K8_BURL3</name>
<evidence type="ECO:0000313" key="2">
    <source>
        <dbReference type="Proteomes" id="UP000002705"/>
    </source>
</evidence>
<sequence length="274" mass="30721">MEQRSSRLVCEIKPRTGFHASTCSDTMPATRNSSLLPAHRLVIVEGIMGSGKSTAMRVIAKHLTAAGHDAVAIHERTDPHPVRATDELEHWFEPWRDATAAHLAGRALARWATFVADVRRGNTITVLDGQLFHGDLTHLLLMEGDPALIETYVCDLARTIAPLAPLVIYLWQRDIDAAIRTVSAERGDDWVAYQTRWKLAAPYCVRRGFTGLDGLIALYRDYRRLTDALFDQLPLDKLSIENGDRDWPAVECRILDALKLPRATDRDDRHGQAL</sequence>
<dbReference type="PATRIC" id="fig|482957.22.peg.4912"/>
<evidence type="ECO:0008006" key="3">
    <source>
        <dbReference type="Google" id="ProtNLM"/>
    </source>
</evidence>
<dbReference type="InterPro" id="IPR027417">
    <property type="entry name" value="P-loop_NTPase"/>
</dbReference>
<dbReference type="Gene3D" id="3.40.50.300">
    <property type="entry name" value="P-loop containing nucleotide triphosphate hydrolases"/>
    <property type="match status" value="1"/>
</dbReference>
<keyword evidence="2" id="KW-1185">Reference proteome</keyword>
<accession>Q397K8</accession>